<proteinExistence type="predicted"/>
<dbReference type="KEGG" id="cva:CVAR_1894"/>
<sequence>MSPTAPLGSESRLPAAWRPWMPSPRARCACSSWASTRARGRPRSTPPLRALATASGPRSPRPASYPLRRRLAGAEPGRRASAGRARDRDRQPRGTDHGARRPTDPRGTARLIRRATVMRPCGVAVAGITALRQAFDRPGAVLWVQPVADESGAPWVPGWPDGVALWALPNPSGLNAHETPATLAQKCREV</sequence>
<reference evidence="2 3" key="1">
    <citation type="journal article" date="2011" name="BMC Genomics">
        <title>Complete genome sequence of Corynebacterium variabile DSM 44702 isolated from the surface of smear-ripened cheeses and insights into cheese ripening and flavor generation.</title>
        <authorList>
            <person name="Schroeder J."/>
            <person name="Maus I."/>
            <person name="Trost E."/>
            <person name="Tauch A."/>
        </authorList>
    </citation>
    <scope>NUCLEOTIDE SEQUENCE [LARGE SCALE GENOMIC DNA]</scope>
    <source>
        <strain evidence="3">DSM 44702 / JCM 12073 / NCIMB 30131</strain>
    </source>
</reference>
<gene>
    <name evidence="2" type="ordered locus">CVAR_1894</name>
</gene>
<accession>G0HFJ4</accession>
<protein>
    <submittedName>
        <fullName evidence="2">Uncharacterized protein</fullName>
    </submittedName>
</protein>
<name>G0HFJ4_CORVD</name>
<dbReference type="STRING" id="858619.CVAR_1894"/>
<dbReference type="EMBL" id="CP002917">
    <property type="protein sequence ID" value="AEK37247.1"/>
    <property type="molecule type" value="Genomic_DNA"/>
</dbReference>
<evidence type="ECO:0000313" key="2">
    <source>
        <dbReference type="EMBL" id="AEK37247.1"/>
    </source>
</evidence>
<organism evidence="2 3">
    <name type="scientific">Corynebacterium variabile (strain DSM 44702 / CIP 107183 / JCM 12073 / NCIMB 30131)</name>
    <name type="common">Corynebacterium mooreparkense</name>
    <dbReference type="NCBI Taxonomy" id="858619"/>
    <lineage>
        <taxon>Bacteria</taxon>
        <taxon>Bacillati</taxon>
        <taxon>Actinomycetota</taxon>
        <taxon>Actinomycetes</taxon>
        <taxon>Mycobacteriales</taxon>
        <taxon>Corynebacteriaceae</taxon>
        <taxon>Corynebacterium</taxon>
    </lineage>
</organism>
<evidence type="ECO:0000256" key="1">
    <source>
        <dbReference type="SAM" id="MobiDB-lite"/>
    </source>
</evidence>
<dbReference type="HOGENOM" id="CLU_1425835_0_0_11"/>
<feature type="compositionally biased region" description="Low complexity" evidence="1">
    <location>
        <begin position="73"/>
        <end position="83"/>
    </location>
</feature>
<evidence type="ECO:0000313" key="3">
    <source>
        <dbReference type="Proteomes" id="UP000006659"/>
    </source>
</evidence>
<feature type="compositionally biased region" description="Basic and acidic residues" evidence="1">
    <location>
        <begin position="84"/>
        <end position="104"/>
    </location>
</feature>
<dbReference type="AlphaFoldDB" id="G0HFJ4"/>
<dbReference type="Proteomes" id="UP000006659">
    <property type="component" value="Chromosome"/>
</dbReference>
<feature type="region of interest" description="Disordered" evidence="1">
    <location>
        <begin position="1"/>
        <end position="108"/>
    </location>
</feature>
<dbReference type="eggNOG" id="COG3663">
    <property type="taxonomic scope" value="Bacteria"/>
</dbReference>